<accession>A0A017TC37</accession>
<evidence type="ECO:0000313" key="2">
    <source>
        <dbReference type="Proteomes" id="UP000019678"/>
    </source>
</evidence>
<name>A0A017TC37_9BACT</name>
<dbReference type="STRING" id="1192034.CAP_2356"/>
<protein>
    <submittedName>
        <fullName evidence="1">Uncharacterized protein</fullName>
    </submittedName>
</protein>
<proteinExistence type="predicted"/>
<dbReference type="AlphaFoldDB" id="A0A017TC37"/>
<dbReference type="Proteomes" id="UP000019678">
    <property type="component" value="Unassembled WGS sequence"/>
</dbReference>
<keyword evidence="2" id="KW-1185">Reference proteome</keyword>
<organism evidence="1 2">
    <name type="scientific">Chondromyces apiculatus DSM 436</name>
    <dbReference type="NCBI Taxonomy" id="1192034"/>
    <lineage>
        <taxon>Bacteria</taxon>
        <taxon>Pseudomonadati</taxon>
        <taxon>Myxococcota</taxon>
        <taxon>Polyangia</taxon>
        <taxon>Polyangiales</taxon>
        <taxon>Polyangiaceae</taxon>
        <taxon>Chondromyces</taxon>
    </lineage>
</organism>
<sequence length="69" mass="6644">MTSSETGRNAPALRFGFAGALAGTGALAAALAGVLAGVLAAAPPCPEGAWETMSGADVAADMPVLDKDL</sequence>
<reference evidence="1 2" key="1">
    <citation type="submission" date="2013-05" db="EMBL/GenBank/DDBJ databases">
        <title>Genome assembly of Chondromyces apiculatus DSM 436.</title>
        <authorList>
            <person name="Sharma G."/>
            <person name="Khatri I."/>
            <person name="Kaur C."/>
            <person name="Mayilraj S."/>
            <person name="Subramanian S."/>
        </authorList>
    </citation>
    <scope>NUCLEOTIDE SEQUENCE [LARGE SCALE GENOMIC DNA]</scope>
    <source>
        <strain evidence="1 2">DSM 436</strain>
    </source>
</reference>
<comment type="caution">
    <text evidence="1">The sequence shown here is derived from an EMBL/GenBank/DDBJ whole genome shotgun (WGS) entry which is preliminary data.</text>
</comment>
<gene>
    <name evidence="1" type="ORF">CAP_2356</name>
</gene>
<dbReference type="EMBL" id="ASRX01000018">
    <property type="protein sequence ID" value="EYF06166.1"/>
    <property type="molecule type" value="Genomic_DNA"/>
</dbReference>
<evidence type="ECO:0000313" key="1">
    <source>
        <dbReference type="EMBL" id="EYF06166.1"/>
    </source>
</evidence>